<dbReference type="Proteomes" id="UP001153714">
    <property type="component" value="Chromosome 5"/>
</dbReference>
<keyword evidence="2" id="KW-1185">Reference proteome</keyword>
<accession>A0A9N9RBJ9</accession>
<name>A0A9N9RBJ9_9NEOP</name>
<dbReference type="AlphaFoldDB" id="A0A9N9RBJ9"/>
<protein>
    <submittedName>
        <fullName evidence="1">Uncharacterized protein</fullName>
    </submittedName>
</protein>
<evidence type="ECO:0000313" key="1">
    <source>
        <dbReference type="EMBL" id="CAG9793053.1"/>
    </source>
</evidence>
<reference evidence="1" key="2">
    <citation type="submission" date="2022-10" db="EMBL/GenBank/DDBJ databases">
        <authorList>
            <consortium name="ENA_rothamsted_submissions"/>
            <consortium name="culmorum"/>
            <person name="King R."/>
        </authorList>
    </citation>
    <scope>NUCLEOTIDE SEQUENCE</scope>
</reference>
<evidence type="ECO:0000313" key="2">
    <source>
        <dbReference type="Proteomes" id="UP001153714"/>
    </source>
</evidence>
<organism evidence="1 2">
    <name type="scientific">Diatraea saccharalis</name>
    <name type="common">sugarcane borer</name>
    <dbReference type="NCBI Taxonomy" id="40085"/>
    <lineage>
        <taxon>Eukaryota</taxon>
        <taxon>Metazoa</taxon>
        <taxon>Ecdysozoa</taxon>
        <taxon>Arthropoda</taxon>
        <taxon>Hexapoda</taxon>
        <taxon>Insecta</taxon>
        <taxon>Pterygota</taxon>
        <taxon>Neoptera</taxon>
        <taxon>Endopterygota</taxon>
        <taxon>Lepidoptera</taxon>
        <taxon>Glossata</taxon>
        <taxon>Ditrysia</taxon>
        <taxon>Pyraloidea</taxon>
        <taxon>Crambidae</taxon>
        <taxon>Crambinae</taxon>
        <taxon>Diatraea</taxon>
    </lineage>
</organism>
<proteinExistence type="predicted"/>
<sequence length="311" mass="34653">MDARTSGDCADAAKILRPITKYQRRGDRRFLAAKKKRKYVYFDNLLFLLPSMQTQTTTTTNVTNEASQSSNPTTSSADIYRPIADRFKLYDFSELSRKCRCAQVQSKNEVDIIALPLLDDKQIEALIPSIGPQAKFKKAIADWKAGKEEDHAKTANNDEAICKLVDIYGSSVGGLAPSENSPITSPVSTPTSSRSLCSLDIYSNAKLDLTQLLRTTQEGRLLLKQHSEALGKTLRKTLVKEIAAQILKHDPKLPVTNDVYSHWIQQISKYSGVIQFGFFIVPYPKGNNGTLLLRLLCPSVCPSVTRLYHEP</sequence>
<reference evidence="1" key="1">
    <citation type="submission" date="2021-12" db="EMBL/GenBank/DDBJ databases">
        <authorList>
            <person name="King R."/>
        </authorList>
    </citation>
    <scope>NUCLEOTIDE SEQUENCE</scope>
</reference>
<dbReference type="EMBL" id="OU893336">
    <property type="protein sequence ID" value="CAG9793053.1"/>
    <property type="molecule type" value="Genomic_DNA"/>
</dbReference>
<dbReference type="OrthoDB" id="3598281at2759"/>
<gene>
    <name evidence="1" type="ORF">DIATSA_LOCUS10527</name>
</gene>